<feature type="domain" description="HTH tetR-type" evidence="3">
    <location>
        <begin position="9"/>
        <end position="69"/>
    </location>
</feature>
<dbReference type="SUPFAM" id="SSF46689">
    <property type="entry name" value="Homeodomain-like"/>
    <property type="match status" value="1"/>
</dbReference>
<protein>
    <submittedName>
        <fullName evidence="4">Putative TetR family transcriptional regulator</fullName>
    </submittedName>
</protein>
<proteinExistence type="predicted"/>
<accession>A0A6C7DW68</accession>
<name>A0A6C7DW68_ILUCY</name>
<dbReference type="RefSeq" id="WP_015440112.1">
    <property type="nucleotide sequence ID" value="NC_020520.1"/>
</dbReference>
<sequence length="194" mass="21732">MTSPGDSNSDERAKILDAAVRCFERYGPQRTSMTDIADEAGISRRTLYRQFNERPALIAEILDQRIFELRKAVVKRLERFDDLEEALVEGSLFSVEAAEADELMSEIVAHEHAGTPGRFLLRTNEATTARMVESWGPLIERARDAGRVRDGLSNERAVELIITVHAVALLRDDLGQTGRRALFRDLLVAAVLKP</sequence>
<dbReference type="PANTHER" id="PTHR30055">
    <property type="entry name" value="HTH-TYPE TRANSCRIPTIONAL REGULATOR RUTR"/>
    <property type="match status" value="1"/>
</dbReference>
<dbReference type="GO" id="GO:0003700">
    <property type="term" value="F:DNA-binding transcription factor activity"/>
    <property type="evidence" value="ECO:0007669"/>
    <property type="project" value="TreeGrafter"/>
</dbReference>
<feature type="DNA-binding region" description="H-T-H motif" evidence="2">
    <location>
        <begin position="32"/>
        <end position="51"/>
    </location>
</feature>
<gene>
    <name evidence="4" type="ORF">YM304_05500</name>
</gene>
<dbReference type="KEGG" id="aym:YM304_05500"/>
<dbReference type="GO" id="GO:0000976">
    <property type="term" value="F:transcription cis-regulatory region binding"/>
    <property type="evidence" value="ECO:0007669"/>
    <property type="project" value="TreeGrafter"/>
</dbReference>
<evidence type="ECO:0000313" key="4">
    <source>
        <dbReference type="EMBL" id="BAN00864.1"/>
    </source>
</evidence>
<dbReference type="Proteomes" id="UP000011863">
    <property type="component" value="Chromosome"/>
</dbReference>
<dbReference type="InterPro" id="IPR009057">
    <property type="entry name" value="Homeodomain-like_sf"/>
</dbReference>
<organism evidence="4 5">
    <name type="scientific">Ilumatobacter coccineus (strain NBRC 103263 / KCTC 29153 / YM16-304)</name>
    <dbReference type="NCBI Taxonomy" id="1313172"/>
    <lineage>
        <taxon>Bacteria</taxon>
        <taxon>Bacillati</taxon>
        <taxon>Actinomycetota</taxon>
        <taxon>Acidimicrobiia</taxon>
        <taxon>Acidimicrobiales</taxon>
        <taxon>Ilumatobacteraceae</taxon>
        <taxon>Ilumatobacter</taxon>
    </lineage>
</organism>
<dbReference type="PRINTS" id="PR00455">
    <property type="entry name" value="HTHTETR"/>
</dbReference>
<dbReference type="Pfam" id="PF00440">
    <property type="entry name" value="TetR_N"/>
    <property type="match status" value="1"/>
</dbReference>
<evidence type="ECO:0000256" key="1">
    <source>
        <dbReference type="ARBA" id="ARBA00023125"/>
    </source>
</evidence>
<reference evidence="4 5" key="1">
    <citation type="journal article" date="2013" name="Int. J. Syst. Evol. Microbiol.">
        <title>Ilumatobacter nonamiense sp. nov. and Ilumatobacter coccineum sp. nov., isolated from seashore sand.</title>
        <authorList>
            <person name="Matsumoto A."/>
            <person name="Kasai H."/>
            <person name="Matsuo Y."/>
            <person name="Shizuri Y."/>
            <person name="Ichikawa N."/>
            <person name="Fujita N."/>
            <person name="Omura S."/>
            <person name="Takahashi Y."/>
        </authorList>
    </citation>
    <scope>NUCLEOTIDE SEQUENCE [LARGE SCALE GENOMIC DNA]</scope>
    <source>
        <strain evidence="5">NBRC 103263 / KCTC 29153 / YM16-304</strain>
    </source>
</reference>
<evidence type="ECO:0000256" key="2">
    <source>
        <dbReference type="PROSITE-ProRule" id="PRU00335"/>
    </source>
</evidence>
<dbReference type="Gene3D" id="1.10.357.10">
    <property type="entry name" value="Tetracycline Repressor, domain 2"/>
    <property type="match status" value="1"/>
</dbReference>
<dbReference type="PANTHER" id="PTHR30055:SF153">
    <property type="entry name" value="HTH-TYPE TRANSCRIPTIONAL REPRESSOR RV3405C"/>
    <property type="match status" value="1"/>
</dbReference>
<keyword evidence="5" id="KW-1185">Reference proteome</keyword>
<evidence type="ECO:0000313" key="5">
    <source>
        <dbReference type="Proteomes" id="UP000011863"/>
    </source>
</evidence>
<dbReference type="InterPro" id="IPR050109">
    <property type="entry name" value="HTH-type_TetR-like_transc_reg"/>
</dbReference>
<dbReference type="AlphaFoldDB" id="A0A6C7DW68"/>
<dbReference type="PROSITE" id="PS50977">
    <property type="entry name" value="HTH_TETR_2"/>
    <property type="match status" value="1"/>
</dbReference>
<evidence type="ECO:0000259" key="3">
    <source>
        <dbReference type="PROSITE" id="PS50977"/>
    </source>
</evidence>
<dbReference type="OrthoDB" id="3472818at2"/>
<dbReference type="EMBL" id="AP012057">
    <property type="protein sequence ID" value="BAN00864.1"/>
    <property type="molecule type" value="Genomic_DNA"/>
</dbReference>
<keyword evidence="1 2" id="KW-0238">DNA-binding</keyword>
<dbReference type="InterPro" id="IPR001647">
    <property type="entry name" value="HTH_TetR"/>
</dbReference>